<reference evidence="2" key="2">
    <citation type="submission" date="2023-06" db="EMBL/GenBank/DDBJ databases">
        <authorList>
            <person name="Swenson N.G."/>
            <person name="Wegrzyn J.L."/>
            <person name="Mcevoy S.L."/>
        </authorList>
    </citation>
    <scope>NUCLEOTIDE SEQUENCE</scope>
    <source>
        <strain evidence="2">NS2018</strain>
        <tissue evidence="2">Leaf</tissue>
    </source>
</reference>
<name>A0AA39RXK1_ACESA</name>
<sequence length="131" mass="14013">MVSPSKFPASTQDAPLSSLPHRPASSSSHSASTHLPDNLDEPLNVQKADLTGSSPSIKGKKRGRGEEMAFVPLPSVNLDRFSVSTLKVNTKGRANPSLQLDYHRSSSTLKGSASHRISCPALENLKNDHLS</sequence>
<organism evidence="2 3">
    <name type="scientific">Acer saccharum</name>
    <name type="common">Sugar maple</name>
    <dbReference type="NCBI Taxonomy" id="4024"/>
    <lineage>
        <taxon>Eukaryota</taxon>
        <taxon>Viridiplantae</taxon>
        <taxon>Streptophyta</taxon>
        <taxon>Embryophyta</taxon>
        <taxon>Tracheophyta</taxon>
        <taxon>Spermatophyta</taxon>
        <taxon>Magnoliopsida</taxon>
        <taxon>eudicotyledons</taxon>
        <taxon>Gunneridae</taxon>
        <taxon>Pentapetalae</taxon>
        <taxon>rosids</taxon>
        <taxon>malvids</taxon>
        <taxon>Sapindales</taxon>
        <taxon>Sapindaceae</taxon>
        <taxon>Hippocastanoideae</taxon>
        <taxon>Acereae</taxon>
        <taxon>Acer</taxon>
    </lineage>
</organism>
<evidence type="ECO:0000313" key="2">
    <source>
        <dbReference type="EMBL" id="KAK0582067.1"/>
    </source>
</evidence>
<feature type="region of interest" description="Disordered" evidence="1">
    <location>
        <begin position="1"/>
        <end position="65"/>
    </location>
</feature>
<accession>A0AA39RXK1</accession>
<evidence type="ECO:0000256" key="1">
    <source>
        <dbReference type="SAM" id="MobiDB-lite"/>
    </source>
</evidence>
<feature type="compositionally biased region" description="Low complexity" evidence="1">
    <location>
        <begin position="14"/>
        <end position="35"/>
    </location>
</feature>
<dbReference type="AlphaFoldDB" id="A0AA39RXK1"/>
<comment type="caution">
    <text evidence="2">The sequence shown here is derived from an EMBL/GenBank/DDBJ whole genome shotgun (WGS) entry which is preliminary data.</text>
</comment>
<evidence type="ECO:0000313" key="3">
    <source>
        <dbReference type="Proteomes" id="UP001168877"/>
    </source>
</evidence>
<gene>
    <name evidence="2" type="ORF">LWI29_021138</name>
</gene>
<dbReference type="Proteomes" id="UP001168877">
    <property type="component" value="Unassembled WGS sequence"/>
</dbReference>
<protein>
    <submittedName>
        <fullName evidence="2">Uncharacterized protein</fullName>
    </submittedName>
</protein>
<reference evidence="2" key="1">
    <citation type="journal article" date="2022" name="Plant J.">
        <title>Strategies of tolerance reflected in two North American maple genomes.</title>
        <authorList>
            <person name="McEvoy S.L."/>
            <person name="Sezen U.U."/>
            <person name="Trouern-Trend A."/>
            <person name="McMahon S.M."/>
            <person name="Schaberg P.G."/>
            <person name="Yang J."/>
            <person name="Wegrzyn J.L."/>
            <person name="Swenson N.G."/>
        </authorList>
    </citation>
    <scope>NUCLEOTIDE SEQUENCE</scope>
    <source>
        <strain evidence="2">NS2018</strain>
    </source>
</reference>
<keyword evidence="3" id="KW-1185">Reference proteome</keyword>
<proteinExistence type="predicted"/>
<dbReference type="EMBL" id="JAUESC010000384">
    <property type="protein sequence ID" value="KAK0582067.1"/>
    <property type="molecule type" value="Genomic_DNA"/>
</dbReference>